<name>A0A3M9Y2S2_9PEZI</name>
<evidence type="ECO:0000256" key="2">
    <source>
        <dbReference type="SAM" id="SignalP"/>
    </source>
</evidence>
<dbReference type="InterPro" id="IPR043750">
    <property type="entry name" value="DUF5695"/>
</dbReference>
<dbReference type="GeneID" id="39605096"/>
<evidence type="ECO:0000256" key="1">
    <source>
        <dbReference type="SAM" id="MobiDB-lite"/>
    </source>
</evidence>
<dbReference type="EMBL" id="RBVV01000129">
    <property type="protein sequence ID" value="RNJ53718.1"/>
    <property type="molecule type" value="Genomic_DNA"/>
</dbReference>
<organism evidence="3 4">
    <name type="scientific">Verticillium nonalfalfae</name>
    <dbReference type="NCBI Taxonomy" id="1051616"/>
    <lineage>
        <taxon>Eukaryota</taxon>
        <taxon>Fungi</taxon>
        <taxon>Dikarya</taxon>
        <taxon>Ascomycota</taxon>
        <taxon>Pezizomycotina</taxon>
        <taxon>Sordariomycetes</taxon>
        <taxon>Hypocreomycetidae</taxon>
        <taxon>Glomerellales</taxon>
        <taxon>Plectosphaerellaceae</taxon>
        <taxon>Verticillium</taxon>
    </lineage>
</organism>
<sequence>MPFLAPGWPAAIISVLAASALGQGTNFPPDTLGLENGFVEIDTPNLSARIVRDAQVLASLRVAGESFDFLPFDYLDRRNRDGQYHWGDITYRYREEGSTAWIDGDSAKKRQPVESLSPGGALAASGLGPTLPGSPLNITREWLEVDGDLGLRFTIVNTGDATLELGSLGFPAEFNSIFTHREPLEMQKSCSLSDPYIGLDAGQIRVTPVNPVRGSRAALVVTPLGGTSTPLEAYRNLVEPSFQDTGYGSQTFEGFYEWQVLSQAWAEKEWAAAEQGPWNNPSSRALESGGTLQFGLRFTVATEGVRGFDDAVRKTGTPTALGIPGYLLARDLPGQLFINASSEISSFSSEPAGALRVAENDNGGYTVTPSSAESTWGRVRLTVKYADGKVQTIHYFITKPTSEALADMGRFLFNDAWFTDESDPFNRTPSVMTYDYEAGAIVEQDSRAWVAGLSDEGGTGAYVAAAMKQVLQPDAEEVAKLDEFVNKVVWGQIQLEDYSVRKSIFYYDPDRIDYNYSSNIDWTSWTSWNRENSYFIDRAYNYVHPAAVYWVLYRVARAYPDLVSHDWSWYLEKAWGTAHRMTDSEIWYNDMGLMGETVFGFILQDLFREGETNKAEQLEARMRERAQLWDSQDVPYGSEMAWDSTGQEGVYYWTKHFGFDGSAAQTVDSVLGYMPTVPHWGWNGCARRYWDFIYGGKLRRIERQIHHYGSGLNAQVLLAAFRDDPSDSYLVRVGYAGSSAPVSNINQVGFPSVAYHAWPDTQKWDGITGDYGGGFLGMALSGGVYVADDSEVGLVAYGGILDRQESSVTVQPKDAVKRRVYIGPLSILVEIDAGMVEEFSYDGESVTLTVKQPADGPRAQSVIVWIDSRTEKQWRVISNGAVEARGGWQTGFGDDGATIKLMSV</sequence>
<reference evidence="3 4" key="1">
    <citation type="submission" date="2018-10" db="EMBL/GenBank/DDBJ databases">
        <title>Genome sequence of Verticillium nonalfalfae VnAa140.</title>
        <authorList>
            <person name="Stajich J.E."/>
            <person name="Kasson M.T."/>
        </authorList>
    </citation>
    <scope>NUCLEOTIDE SEQUENCE [LARGE SCALE GENOMIC DNA]</scope>
    <source>
        <strain evidence="3 4">VnAa140</strain>
    </source>
</reference>
<protein>
    <recommendedName>
        <fullName evidence="5">Alpha-L-rhamnosidase six-hairpin glycosidase domain-containing protein</fullName>
    </recommendedName>
</protein>
<dbReference type="Pfam" id="PF18951">
    <property type="entry name" value="DUF5695"/>
    <property type="match status" value="1"/>
</dbReference>
<feature type="compositionally biased region" description="Low complexity" evidence="1">
    <location>
        <begin position="115"/>
        <end position="128"/>
    </location>
</feature>
<proteinExistence type="predicted"/>
<gene>
    <name evidence="3" type="ORF">D7B24_001407</name>
</gene>
<feature type="region of interest" description="Disordered" evidence="1">
    <location>
        <begin position="104"/>
        <end position="128"/>
    </location>
</feature>
<evidence type="ECO:0008006" key="5">
    <source>
        <dbReference type="Google" id="ProtNLM"/>
    </source>
</evidence>
<dbReference type="AlphaFoldDB" id="A0A3M9Y2S2"/>
<evidence type="ECO:0000313" key="4">
    <source>
        <dbReference type="Proteomes" id="UP000267145"/>
    </source>
</evidence>
<keyword evidence="2" id="KW-0732">Signal</keyword>
<feature type="chain" id="PRO_5018249663" description="Alpha-L-rhamnosidase six-hairpin glycosidase domain-containing protein" evidence="2">
    <location>
        <begin position="23"/>
        <end position="904"/>
    </location>
</feature>
<comment type="caution">
    <text evidence="3">The sequence shown here is derived from an EMBL/GenBank/DDBJ whole genome shotgun (WGS) entry which is preliminary data.</text>
</comment>
<dbReference type="RefSeq" id="XP_028491876.1">
    <property type="nucleotide sequence ID" value="XM_028635644.1"/>
</dbReference>
<keyword evidence="4" id="KW-1185">Reference proteome</keyword>
<dbReference type="Proteomes" id="UP000267145">
    <property type="component" value="Unassembled WGS sequence"/>
</dbReference>
<accession>A0A3M9Y2S2</accession>
<evidence type="ECO:0000313" key="3">
    <source>
        <dbReference type="EMBL" id="RNJ53718.1"/>
    </source>
</evidence>
<feature type="signal peptide" evidence="2">
    <location>
        <begin position="1"/>
        <end position="22"/>
    </location>
</feature>
<dbReference type="STRING" id="1051616.A0A3M9Y2S2"/>